<protein>
    <submittedName>
        <fullName evidence="1">Uncharacterized protein</fullName>
    </submittedName>
</protein>
<gene>
    <name evidence="1" type="ORF">Q0A17_03650</name>
</gene>
<dbReference type="EMBL" id="JAUJYW010000002">
    <property type="protein sequence ID" value="MDN8598514.1"/>
    <property type="molecule type" value="Genomic_DNA"/>
</dbReference>
<dbReference type="Proteomes" id="UP001174867">
    <property type="component" value="Unassembled WGS sequence"/>
</dbReference>
<reference evidence="1 2" key="1">
    <citation type="submission" date="2023-07" db="EMBL/GenBank/DDBJ databases">
        <title>Citrobacter selenititolerans sp. nov., isolated from seleniferous soil.</title>
        <authorList>
            <person name="Zhang S."/>
            <person name="Li K."/>
            <person name="Peng J."/>
            <person name="Wang H."/>
            <person name="Sun J."/>
            <person name="Guo Y."/>
        </authorList>
    </citation>
    <scope>NUCLEOTIDE SEQUENCE [LARGE SCALE GENOMIC DNA]</scope>
    <source>
        <strain evidence="1 2">S2-9</strain>
    </source>
</reference>
<evidence type="ECO:0000313" key="2">
    <source>
        <dbReference type="Proteomes" id="UP001174867"/>
    </source>
</evidence>
<proteinExistence type="predicted"/>
<name>A0ABT8PQA3_9ENTR</name>
<comment type="caution">
    <text evidence="1">The sequence shown here is derived from an EMBL/GenBank/DDBJ whole genome shotgun (WGS) entry which is preliminary data.</text>
</comment>
<keyword evidence="2" id="KW-1185">Reference proteome</keyword>
<evidence type="ECO:0000313" key="1">
    <source>
        <dbReference type="EMBL" id="MDN8598514.1"/>
    </source>
</evidence>
<organism evidence="1 2">
    <name type="scientific">Citrobacter enshiensis</name>
    <dbReference type="NCBI Taxonomy" id="2971264"/>
    <lineage>
        <taxon>Bacteria</taxon>
        <taxon>Pseudomonadati</taxon>
        <taxon>Pseudomonadota</taxon>
        <taxon>Gammaproteobacteria</taxon>
        <taxon>Enterobacterales</taxon>
        <taxon>Enterobacteriaceae</taxon>
        <taxon>Citrobacter</taxon>
    </lineage>
</organism>
<sequence>MNSDELQFYEDDEGITVDLILQAFGPDPVQCINLESEFADQKMKDDIDFLVKRQNDFYQIINAEAKQYCARVYGASVNDLTLVKIYLSPEDKSQFGFMLATSLDPEHGLGFKFHGIEMKKTGSSETAFL</sequence>
<dbReference type="RefSeq" id="WP_301697049.1">
    <property type="nucleotide sequence ID" value="NZ_JAUJYW010000002.1"/>
</dbReference>
<accession>A0ABT8PQA3</accession>